<dbReference type="GO" id="GO:0016780">
    <property type="term" value="F:phosphotransferase activity, for other substituted phosphate groups"/>
    <property type="evidence" value="ECO:0007669"/>
    <property type="project" value="TreeGrafter"/>
</dbReference>
<comment type="similarity">
    <text evidence="1">Belongs to the bacterial sugar transferase family.</text>
</comment>
<dbReference type="Pfam" id="PF02397">
    <property type="entry name" value="Bac_transf"/>
    <property type="match status" value="1"/>
</dbReference>
<protein>
    <submittedName>
        <fullName evidence="4">Sugar transferase</fullName>
    </submittedName>
</protein>
<dbReference type="EMBL" id="DVNE01000047">
    <property type="protein sequence ID" value="HIU61989.1"/>
    <property type="molecule type" value="Genomic_DNA"/>
</dbReference>
<reference evidence="4" key="1">
    <citation type="submission" date="2020-10" db="EMBL/GenBank/DDBJ databases">
        <authorList>
            <person name="Gilroy R."/>
        </authorList>
    </citation>
    <scope>NUCLEOTIDE SEQUENCE</scope>
    <source>
        <strain evidence="4">CHK195-12923</strain>
    </source>
</reference>
<keyword evidence="2" id="KW-1133">Transmembrane helix</keyword>
<organism evidence="4 5">
    <name type="scientific">Candidatus Coproplasma excrementigallinarum</name>
    <dbReference type="NCBI Taxonomy" id="2840747"/>
    <lineage>
        <taxon>Bacteria</taxon>
        <taxon>Bacillati</taxon>
        <taxon>Bacillota</taxon>
        <taxon>Clostridia</taxon>
        <taxon>Eubacteriales</taxon>
        <taxon>Candidatus Coproplasma</taxon>
    </lineage>
</organism>
<name>A0A9D1MKL5_9FIRM</name>
<gene>
    <name evidence="4" type="ORF">IAB69_05025</name>
</gene>
<evidence type="ECO:0000256" key="1">
    <source>
        <dbReference type="ARBA" id="ARBA00006464"/>
    </source>
</evidence>
<dbReference type="AlphaFoldDB" id="A0A9D1MKL5"/>
<keyword evidence="4" id="KW-0808">Transferase</keyword>
<evidence type="ECO:0000313" key="5">
    <source>
        <dbReference type="Proteomes" id="UP000824110"/>
    </source>
</evidence>
<dbReference type="Proteomes" id="UP000824110">
    <property type="component" value="Unassembled WGS sequence"/>
</dbReference>
<keyword evidence="2" id="KW-0812">Transmembrane</keyword>
<dbReference type="PANTHER" id="PTHR30576">
    <property type="entry name" value="COLANIC BIOSYNTHESIS UDP-GLUCOSE LIPID CARRIER TRANSFERASE"/>
    <property type="match status" value="1"/>
</dbReference>
<feature type="domain" description="Bacterial sugar transferase" evidence="3">
    <location>
        <begin position="9"/>
        <end position="187"/>
    </location>
</feature>
<dbReference type="PANTHER" id="PTHR30576:SF0">
    <property type="entry name" value="UNDECAPRENYL-PHOSPHATE N-ACETYLGALACTOSAMINYL 1-PHOSPHATE TRANSFERASE-RELATED"/>
    <property type="match status" value="1"/>
</dbReference>
<evidence type="ECO:0000256" key="2">
    <source>
        <dbReference type="SAM" id="Phobius"/>
    </source>
</evidence>
<reference evidence="4" key="2">
    <citation type="journal article" date="2021" name="PeerJ">
        <title>Extensive microbial diversity within the chicken gut microbiome revealed by metagenomics and culture.</title>
        <authorList>
            <person name="Gilroy R."/>
            <person name="Ravi A."/>
            <person name="Getino M."/>
            <person name="Pursley I."/>
            <person name="Horton D.L."/>
            <person name="Alikhan N.F."/>
            <person name="Baker D."/>
            <person name="Gharbi K."/>
            <person name="Hall N."/>
            <person name="Watson M."/>
            <person name="Adriaenssens E.M."/>
            <person name="Foster-Nyarko E."/>
            <person name="Jarju S."/>
            <person name="Secka A."/>
            <person name="Antonio M."/>
            <person name="Oren A."/>
            <person name="Chaudhuri R.R."/>
            <person name="La Ragione R."/>
            <person name="Hildebrand F."/>
            <person name="Pallen M.J."/>
        </authorList>
    </citation>
    <scope>NUCLEOTIDE SEQUENCE</scope>
    <source>
        <strain evidence="4">CHK195-12923</strain>
    </source>
</reference>
<sequence>MTKLYFNFKYIADLFVAIIGLVIASPVMAFIAVAIKIEDGGEVLLRQRRTGRYGKKFICYKFRSMKSADVPFDKHNPVIKDNNANLTRVGKIIRKLKLDELPQIFNVIKGDMCFIGPRPLLPVYDCEYEEWELIKFEMRPGLTGLSQVCGNGYLSIKARKYYDAYYVMHASTLMDVKIVFKTIGVLFFGERRFLRHVPPEAYDKLKSEVGTKMHISRQTYLNFGLIPPEDRGEKDTDV</sequence>
<evidence type="ECO:0000259" key="3">
    <source>
        <dbReference type="Pfam" id="PF02397"/>
    </source>
</evidence>
<feature type="transmembrane region" description="Helical" evidence="2">
    <location>
        <begin position="12"/>
        <end position="35"/>
    </location>
</feature>
<dbReference type="InterPro" id="IPR003362">
    <property type="entry name" value="Bact_transf"/>
</dbReference>
<keyword evidence="2" id="KW-0472">Membrane</keyword>
<proteinExistence type="inferred from homology"/>
<accession>A0A9D1MKL5</accession>
<comment type="caution">
    <text evidence="4">The sequence shown here is derived from an EMBL/GenBank/DDBJ whole genome shotgun (WGS) entry which is preliminary data.</text>
</comment>
<evidence type="ECO:0000313" key="4">
    <source>
        <dbReference type="EMBL" id="HIU61989.1"/>
    </source>
</evidence>